<reference evidence="1" key="2">
    <citation type="submission" date="2022-10" db="EMBL/GenBank/DDBJ databases">
        <authorList>
            <person name="Trinh H.N."/>
        </authorList>
    </citation>
    <scope>NUCLEOTIDE SEQUENCE</scope>
    <source>
        <strain evidence="1">RN2-1</strain>
    </source>
</reference>
<proteinExistence type="predicted"/>
<keyword evidence="2" id="KW-1185">Reference proteome</keyword>
<dbReference type="AlphaFoldDB" id="A0AA41YPZ2"/>
<sequence length="201" mass="23054">MFGPDLDRYESKLRAQRRSLKIGLWAFLFTGRKQDDRQFFDLYADYIDRTAGEDWHCIGFAKSIPPTAVDGRGWRDDDRSHALSQEIRQHIRTDLITPHATAIVFFNPFNIVQEGRGIYIPLDGARLSNENIMRRDLDIITEAVRRSRGTDIDDVRTEFGIDNRLSSLQRSLTAQQFRGVVKAVIDRAIGPALGRLFSLET</sequence>
<organism evidence="1 2">
    <name type="scientific">Limobrevibacterium gyesilva</name>
    <dbReference type="NCBI Taxonomy" id="2991712"/>
    <lineage>
        <taxon>Bacteria</taxon>
        <taxon>Pseudomonadati</taxon>
        <taxon>Pseudomonadota</taxon>
        <taxon>Alphaproteobacteria</taxon>
        <taxon>Acetobacterales</taxon>
        <taxon>Acetobacteraceae</taxon>
        <taxon>Limobrevibacterium</taxon>
    </lineage>
</organism>
<gene>
    <name evidence="1" type="ORF">OL599_07150</name>
</gene>
<evidence type="ECO:0000313" key="2">
    <source>
        <dbReference type="Proteomes" id="UP001165679"/>
    </source>
</evidence>
<dbReference type="Proteomes" id="UP001165679">
    <property type="component" value="Unassembled WGS sequence"/>
</dbReference>
<comment type="caution">
    <text evidence="1">The sequence shown here is derived from an EMBL/GenBank/DDBJ whole genome shotgun (WGS) entry which is preliminary data.</text>
</comment>
<dbReference type="EMBL" id="JAPDNT010000003">
    <property type="protein sequence ID" value="MCW3474355.1"/>
    <property type="molecule type" value="Genomic_DNA"/>
</dbReference>
<accession>A0AA41YPZ2</accession>
<name>A0AA41YPZ2_9PROT</name>
<dbReference type="RefSeq" id="WP_264712982.1">
    <property type="nucleotide sequence ID" value="NZ_JAPDNT010000003.1"/>
</dbReference>
<reference evidence="1" key="1">
    <citation type="submission" date="2022-09" db="EMBL/GenBank/DDBJ databases">
        <title>Rhodovastum sp. nov. RN2-1 isolated from soil in Seongnam, South Korea.</title>
        <authorList>
            <person name="Le N.T."/>
        </authorList>
    </citation>
    <scope>NUCLEOTIDE SEQUENCE</scope>
    <source>
        <strain evidence="1">RN2-1</strain>
    </source>
</reference>
<protein>
    <submittedName>
        <fullName evidence="1">Uncharacterized protein</fullName>
    </submittedName>
</protein>
<evidence type="ECO:0000313" key="1">
    <source>
        <dbReference type="EMBL" id="MCW3474355.1"/>
    </source>
</evidence>